<keyword evidence="1" id="KW-0646">Protease inhibitor</keyword>
<dbReference type="InterPro" id="IPR036880">
    <property type="entry name" value="Kunitz_BPTI_sf"/>
</dbReference>
<keyword evidence="4" id="KW-1185">Reference proteome</keyword>
<organism evidence="3 4">
    <name type="scientific">Thelohanellus kitauei</name>
    <name type="common">Myxosporean</name>
    <dbReference type="NCBI Taxonomy" id="669202"/>
    <lineage>
        <taxon>Eukaryota</taxon>
        <taxon>Metazoa</taxon>
        <taxon>Cnidaria</taxon>
        <taxon>Myxozoa</taxon>
        <taxon>Myxosporea</taxon>
        <taxon>Bivalvulida</taxon>
        <taxon>Platysporina</taxon>
        <taxon>Myxobolidae</taxon>
        <taxon>Thelohanellus</taxon>
    </lineage>
</organism>
<dbReference type="EMBL" id="JWZT01000762">
    <property type="protein sequence ID" value="KII73589.1"/>
    <property type="molecule type" value="Genomic_DNA"/>
</dbReference>
<dbReference type="AlphaFoldDB" id="A0A0C2J6Z7"/>
<evidence type="ECO:0008006" key="5">
    <source>
        <dbReference type="Google" id="ProtNLM"/>
    </source>
</evidence>
<evidence type="ECO:0000313" key="3">
    <source>
        <dbReference type="EMBL" id="KII73589.1"/>
    </source>
</evidence>
<proteinExistence type="predicted"/>
<reference evidence="3 4" key="1">
    <citation type="journal article" date="2014" name="Genome Biol. Evol.">
        <title>The genome of the myxosporean Thelohanellus kitauei shows adaptations to nutrient acquisition within its fish host.</title>
        <authorList>
            <person name="Yang Y."/>
            <person name="Xiong J."/>
            <person name="Zhou Z."/>
            <person name="Huo F."/>
            <person name="Miao W."/>
            <person name="Ran C."/>
            <person name="Liu Y."/>
            <person name="Zhang J."/>
            <person name="Feng J."/>
            <person name="Wang M."/>
            <person name="Wang M."/>
            <person name="Wang L."/>
            <person name="Yao B."/>
        </authorList>
    </citation>
    <scope>NUCLEOTIDE SEQUENCE [LARGE SCALE GENOMIC DNA]</scope>
    <source>
        <strain evidence="3">Wuqing</strain>
    </source>
</reference>
<protein>
    <recommendedName>
        <fullName evidence="5">BPTI/Kunitz inhibitor domain-containing protein</fullName>
    </recommendedName>
</protein>
<gene>
    <name evidence="3" type="ORF">RF11_08866</name>
</gene>
<dbReference type="GO" id="GO:0004867">
    <property type="term" value="F:serine-type endopeptidase inhibitor activity"/>
    <property type="evidence" value="ECO:0007669"/>
    <property type="project" value="UniProtKB-KW"/>
</dbReference>
<name>A0A0C2J6Z7_THEKT</name>
<dbReference type="SUPFAM" id="SSF57362">
    <property type="entry name" value="BPTI-like"/>
    <property type="match status" value="1"/>
</dbReference>
<keyword evidence="2" id="KW-0722">Serine protease inhibitor</keyword>
<evidence type="ECO:0000256" key="2">
    <source>
        <dbReference type="ARBA" id="ARBA00022900"/>
    </source>
</evidence>
<accession>A0A0C2J6Z7</accession>
<sequence>MWINIKQVGVVPYLICAQNGAYLEYYPTGTWTLSHSPSTEPYIGSCTFLAKYYYYHYDINSRSCVQHKSCGVTDWHKEFNFFWDLDECNRDCASPHMVTTENWGESYLRASLTGDFLIAFNKYAGDCVPYIKTDYYRDINPLTFNTTEECRQYCIADTTHS</sequence>
<dbReference type="Proteomes" id="UP000031668">
    <property type="component" value="Unassembled WGS sequence"/>
</dbReference>
<comment type="caution">
    <text evidence="3">The sequence shown here is derived from an EMBL/GenBank/DDBJ whole genome shotgun (WGS) entry which is preliminary data.</text>
</comment>
<evidence type="ECO:0000313" key="4">
    <source>
        <dbReference type="Proteomes" id="UP000031668"/>
    </source>
</evidence>
<evidence type="ECO:0000256" key="1">
    <source>
        <dbReference type="ARBA" id="ARBA00022690"/>
    </source>
</evidence>